<name>A0A8J5FQH1_ZINOF</name>
<dbReference type="InterPro" id="IPR001752">
    <property type="entry name" value="Kinesin_motor_dom"/>
</dbReference>
<evidence type="ECO:0000313" key="5">
    <source>
        <dbReference type="Proteomes" id="UP000734854"/>
    </source>
</evidence>
<dbReference type="Gene3D" id="3.40.850.10">
    <property type="entry name" value="Kinesin motor domain"/>
    <property type="match status" value="1"/>
</dbReference>
<evidence type="ECO:0000256" key="1">
    <source>
        <dbReference type="ARBA" id="ARBA00022701"/>
    </source>
</evidence>
<evidence type="ECO:0000256" key="2">
    <source>
        <dbReference type="ARBA" id="ARBA00023175"/>
    </source>
</evidence>
<evidence type="ECO:0000313" key="4">
    <source>
        <dbReference type="EMBL" id="KAG6491829.1"/>
    </source>
</evidence>
<accession>A0A8J5FQH1</accession>
<gene>
    <name evidence="4" type="ORF">ZIOFF_046767</name>
</gene>
<protein>
    <recommendedName>
        <fullName evidence="3">Kinesin motor domain-containing protein</fullName>
    </recommendedName>
</protein>
<dbReference type="SUPFAM" id="SSF52540">
    <property type="entry name" value="P-loop containing nucleoside triphosphate hydrolases"/>
    <property type="match status" value="1"/>
</dbReference>
<dbReference type="GO" id="GO:0007018">
    <property type="term" value="P:microtubule-based movement"/>
    <property type="evidence" value="ECO:0007669"/>
    <property type="project" value="InterPro"/>
</dbReference>
<dbReference type="Proteomes" id="UP000734854">
    <property type="component" value="Unassembled WGS sequence"/>
</dbReference>
<dbReference type="EMBL" id="JACMSC010000013">
    <property type="protein sequence ID" value="KAG6491829.1"/>
    <property type="molecule type" value="Genomic_DNA"/>
</dbReference>
<dbReference type="Pfam" id="PF00225">
    <property type="entry name" value="Kinesin"/>
    <property type="match status" value="1"/>
</dbReference>
<feature type="domain" description="Kinesin motor" evidence="3">
    <location>
        <begin position="48"/>
        <end position="126"/>
    </location>
</feature>
<organism evidence="4 5">
    <name type="scientific">Zingiber officinale</name>
    <name type="common">Ginger</name>
    <name type="synonym">Amomum zingiber</name>
    <dbReference type="NCBI Taxonomy" id="94328"/>
    <lineage>
        <taxon>Eukaryota</taxon>
        <taxon>Viridiplantae</taxon>
        <taxon>Streptophyta</taxon>
        <taxon>Embryophyta</taxon>
        <taxon>Tracheophyta</taxon>
        <taxon>Spermatophyta</taxon>
        <taxon>Magnoliopsida</taxon>
        <taxon>Liliopsida</taxon>
        <taxon>Zingiberales</taxon>
        <taxon>Zingiberaceae</taxon>
        <taxon>Zingiber</taxon>
    </lineage>
</organism>
<keyword evidence="2" id="KW-0505">Motor protein</keyword>
<dbReference type="GO" id="GO:0003777">
    <property type="term" value="F:microtubule motor activity"/>
    <property type="evidence" value="ECO:0007669"/>
    <property type="project" value="InterPro"/>
</dbReference>
<dbReference type="GO" id="GO:0005874">
    <property type="term" value="C:microtubule"/>
    <property type="evidence" value="ECO:0007669"/>
    <property type="project" value="UniProtKB-KW"/>
</dbReference>
<proteinExistence type="predicted"/>
<dbReference type="GO" id="GO:0005524">
    <property type="term" value="F:ATP binding"/>
    <property type="evidence" value="ECO:0007669"/>
    <property type="project" value="InterPro"/>
</dbReference>
<dbReference type="InterPro" id="IPR036961">
    <property type="entry name" value="Kinesin_motor_dom_sf"/>
</dbReference>
<dbReference type="InterPro" id="IPR027417">
    <property type="entry name" value="P-loop_NTPase"/>
</dbReference>
<comment type="caution">
    <text evidence="4">The sequence shown here is derived from an EMBL/GenBank/DDBJ whole genome shotgun (WGS) entry which is preliminary data.</text>
</comment>
<dbReference type="AlphaFoldDB" id="A0A8J5FQH1"/>
<sequence>MSVKTCKRNVARNAIIELWVFCTDSSKRQFKFDYVFGPKDDQGSNSYIMLEVYNKKISDLLADSPDQLSKREYPRGICNHLIKQTSDETQDASGLSQAQVEILTNGQRNIAFELTNANEMSSHSHS</sequence>
<keyword evidence="5" id="KW-1185">Reference proteome</keyword>
<evidence type="ECO:0000259" key="3">
    <source>
        <dbReference type="Pfam" id="PF00225"/>
    </source>
</evidence>
<dbReference type="GO" id="GO:0008017">
    <property type="term" value="F:microtubule binding"/>
    <property type="evidence" value="ECO:0007669"/>
    <property type="project" value="InterPro"/>
</dbReference>
<reference evidence="4 5" key="1">
    <citation type="submission" date="2020-08" db="EMBL/GenBank/DDBJ databases">
        <title>Plant Genome Project.</title>
        <authorList>
            <person name="Zhang R.-G."/>
        </authorList>
    </citation>
    <scope>NUCLEOTIDE SEQUENCE [LARGE SCALE GENOMIC DNA]</scope>
    <source>
        <tissue evidence="4">Rhizome</tissue>
    </source>
</reference>
<keyword evidence="1" id="KW-0493">Microtubule</keyword>